<keyword evidence="1" id="KW-1133">Transmembrane helix</keyword>
<keyword evidence="1" id="KW-0812">Transmembrane</keyword>
<dbReference type="InterPro" id="IPR032809">
    <property type="entry name" value="Put_HupE_UreJ"/>
</dbReference>
<gene>
    <name evidence="2" type="ORF">ABIA52_002315</name>
</gene>
<sequence>MRPKATGPSATKPRPAVVRSLIAALLILIGTFTLGVAPASAHVLPSSSVQLNVREDTIDATIKIPLDDLESASGINLGDESAATVAAHSAGISAYLLSHFSPTSDSGEKWAVDLGQVTVAQTGNISTTGLYQELEATFTLTPPPGTDSRSFDLGYDVVVDQVVTHVVLVSVVSDWAAGVVDNPHEVGTIRLDTASGEVPSLHVDLGEGSNASGFVSMVVLGIQHIQEGTDHQLFLLTLLMPAPLLALRRRWGGPAPVTKAFRRIAGITLAFTLGHSAALALGTLGVPVPAAPIEALIAVSILIAAAHAIRPLFAGREVLVAGLFGLVHGLAFSETLRELDLSGTRLGLSLLGFNLGIEVMQIAVVALVLPPLIMLARTGAYRRLRLGAALVVAVASLGWLADRLGFPNMLSSAADNFGEFSIPIVAILWIATLGHVWVARQRTKGKVGVTAGSITQNRALLSDVLPSPTVRRTLTGLATKSGQART</sequence>
<evidence type="ECO:0000313" key="2">
    <source>
        <dbReference type="EMBL" id="MFK4639426.1"/>
    </source>
</evidence>
<protein>
    <recommendedName>
        <fullName evidence="4">HupE/UreJ family protein</fullName>
    </recommendedName>
</protein>
<feature type="transmembrane region" description="Helical" evidence="1">
    <location>
        <begin position="318"/>
        <end position="336"/>
    </location>
</feature>
<dbReference type="EMBL" id="JBIYEW010000003">
    <property type="protein sequence ID" value="MFK4639426.1"/>
    <property type="molecule type" value="Genomic_DNA"/>
</dbReference>
<feature type="transmembrane region" description="Helical" evidence="1">
    <location>
        <begin position="288"/>
        <end position="306"/>
    </location>
</feature>
<comment type="caution">
    <text evidence="2">The sequence shown here is derived from an EMBL/GenBank/DDBJ whole genome shotgun (WGS) entry which is preliminary data.</text>
</comment>
<name>A0ABW8N776_9MICC</name>
<proteinExistence type="predicted"/>
<evidence type="ECO:0000256" key="1">
    <source>
        <dbReference type="SAM" id="Phobius"/>
    </source>
</evidence>
<organism evidence="2 3">
    <name type="scientific">Paenarthrobacter histidinolovorans</name>
    <dbReference type="NCBI Taxonomy" id="43664"/>
    <lineage>
        <taxon>Bacteria</taxon>
        <taxon>Bacillati</taxon>
        <taxon>Actinomycetota</taxon>
        <taxon>Actinomycetes</taxon>
        <taxon>Micrococcales</taxon>
        <taxon>Micrococcaceae</taxon>
        <taxon>Paenarthrobacter</taxon>
    </lineage>
</organism>
<keyword evidence="1" id="KW-0472">Membrane</keyword>
<feature type="transmembrane region" description="Helical" evidence="1">
    <location>
        <begin position="420"/>
        <end position="438"/>
    </location>
</feature>
<dbReference type="RefSeq" id="WP_404594497.1">
    <property type="nucleotide sequence ID" value="NZ_JBIYEW010000003.1"/>
</dbReference>
<evidence type="ECO:0008006" key="4">
    <source>
        <dbReference type="Google" id="ProtNLM"/>
    </source>
</evidence>
<feature type="transmembrane region" description="Helical" evidence="1">
    <location>
        <begin position="384"/>
        <end position="400"/>
    </location>
</feature>
<evidence type="ECO:0000313" key="3">
    <source>
        <dbReference type="Proteomes" id="UP001620520"/>
    </source>
</evidence>
<dbReference type="Proteomes" id="UP001620520">
    <property type="component" value="Unassembled WGS sequence"/>
</dbReference>
<feature type="transmembrane region" description="Helical" evidence="1">
    <location>
        <begin position="348"/>
        <end position="372"/>
    </location>
</feature>
<reference evidence="2 3" key="1">
    <citation type="submission" date="2024-10" db="EMBL/GenBank/DDBJ databases">
        <title>Novel secondary metabolite-producing bacteria for plant disease control.</title>
        <authorList>
            <person name="Chevrette M."/>
        </authorList>
    </citation>
    <scope>NUCLEOTIDE SEQUENCE [LARGE SCALE GENOMIC DNA]</scope>
    <source>
        <strain evidence="2 3">J30 TE3557</strain>
    </source>
</reference>
<feature type="transmembrane region" description="Helical" evidence="1">
    <location>
        <begin position="260"/>
        <end position="282"/>
    </location>
</feature>
<keyword evidence="3" id="KW-1185">Reference proteome</keyword>
<dbReference type="Pfam" id="PF13795">
    <property type="entry name" value="HupE_UreJ_2"/>
    <property type="match status" value="1"/>
</dbReference>
<accession>A0ABW8N776</accession>